<dbReference type="GO" id="GO:0016158">
    <property type="term" value="F:inositol hexakisphosphate 3-phosphatase activity"/>
    <property type="evidence" value="ECO:0007669"/>
    <property type="project" value="InterPro"/>
</dbReference>
<protein>
    <submittedName>
        <fullName evidence="3">Phytase</fullName>
    </submittedName>
</protein>
<evidence type="ECO:0000259" key="2">
    <source>
        <dbReference type="PROSITE" id="PS51662"/>
    </source>
</evidence>
<dbReference type="Gene3D" id="2.120.10.30">
    <property type="entry name" value="TolB, C-terminal domain"/>
    <property type="match status" value="1"/>
</dbReference>
<keyword evidence="4" id="KW-1185">Reference proteome</keyword>
<dbReference type="PROSITE" id="PS51257">
    <property type="entry name" value="PROKAR_LIPOPROTEIN"/>
    <property type="match status" value="1"/>
</dbReference>
<evidence type="ECO:0000313" key="4">
    <source>
        <dbReference type="Proteomes" id="UP000309872"/>
    </source>
</evidence>
<keyword evidence="1" id="KW-0732">Signal</keyword>
<comment type="caution">
    <text evidence="3">The sequence shown here is derived from an EMBL/GenBank/DDBJ whole genome shotgun (WGS) entry which is preliminary data.</text>
</comment>
<organism evidence="3 4">
    <name type="scientific">Sphingobacterium alkalisoli</name>
    <dbReference type="NCBI Taxonomy" id="1874115"/>
    <lineage>
        <taxon>Bacteria</taxon>
        <taxon>Pseudomonadati</taxon>
        <taxon>Bacteroidota</taxon>
        <taxon>Sphingobacteriia</taxon>
        <taxon>Sphingobacteriales</taxon>
        <taxon>Sphingobacteriaceae</taxon>
        <taxon>Sphingobacterium</taxon>
    </lineage>
</organism>
<dbReference type="PROSITE" id="PS51662">
    <property type="entry name" value="BP_PHYTASE"/>
    <property type="match status" value="1"/>
</dbReference>
<reference evidence="3 4" key="1">
    <citation type="submission" date="2019-04" db="EMBL/GenBank/DDBJ databases">
        <title>Sphingobacterium olei sp. nov., isolated from oil-contaminated soil.</title>
        <authorList>
            <person name="Liu B."/>
        </authorList>
    </citation>
    <scope>NUCLEOTIDE SEQUENCE [LARGE SCALE GENOMIC DNA]</scope>
    <source>
        <strain evidence="3 4">Y3L14</strain>
    </source>
</reference>
<dbReference type="InterPro" id="IPR003431">
    <property type="entry name" value="B-propeller_Phytase"/>
</dbReference>
<evidence type="ECO:0000313" key="3">
    <source>
        <dbReference type="EMBL" id="TJY68069.1"/>
    </source>
</evidence>
<dbReference type="Proteomes" id="UP000309872">
    <property type="component" value="Unassembled WGS sequence"/>
</dbReference>
<dbReference type="SUPFAM" id="SSF50956">
    <property type="entry name" value="Thermostable phytase (3-phytase)"/>
    <property type="match status" value="1"/>
</dbReference>
<dbReference type="OrthoDB" id="8696437at2"/>
<dbReference type="RefSeq" id="WP_136818938.1">
    <property type="nucleotide sequence ID" value="NZ_BMJX01000001.1"/>
</dbReference>
<name>A0A4V5LYV8_9SPHI</name>
<feature type="signal peptide" evidence="1">
    <location>
        <begin position="1"/>
        <end position="25"/>
    </location>
</feature>
<feature type="chain" id="PRO_5020747926" evidence="1">
    <location>
        <begin position="26"/>
        <end position="359"/>
    </location>
</feature>
<dbReference type="AlphaFoldDB" id="A0A4V5LYV8"/>
<evidence type="ECO:0000256" key="1">
    <source>
        <dbReference type="SAM" id="SignalP"/>
    </source>
</evidence>
<feature type="domain" description="BPP" evidence="2">
    <location>
        <begin position="22"/>
        <end position="353"/>
    </location>
</feature>
<gene>
    <name evidence="3" type="ORF">FAZ19_02065</name>
</gene>
<dbReference type="EMBL" id="SUKA01000001">
    <property type="protein sequence ID" value="TJY68069.1"/>
    <property type="molecule type" value="Genomic_DNA"/>
</dbReference>
<sequence>MKRKNNILIGFAYLAFMASCSSGFAPVAADAVVPTVITEPTAFDTDDPAIWIHPEDPAKSLIVGTDKEVGGGLYLYDLEGKIVKKVTGLERPNNVDVAYGLEVNGKKIDVAITTERKAHKIRVYSLPDLVPVDNGGIEIFQGEEGEEMRDGMGVAIYTKKDSIGSTIYAIAGRKTGPNGSYLWQYKLSGGSDGIVKGEVVRKFGEYSGKKEIEAIAVDNELGYVYYSDETAGIRKYYADPERKDNTELAFFGQDDAKRDHEGIAIYKSTDSTGYILVSNQQNNSFLVYPREGKEGNPNVHEMLADIPVSAVECDGADALSVNLGAKFPKGMLVAMSNSKIFHFYDWNLIQNRIDKATVK</sequence>
<dbReference type="Pfam" id="PF02333">
    <property type="entry name" value="Phytase"/>
    <property type="match status" value="1"/>
</dbReference>
<dbReference type="InterPro" id="IPR011042">
    <property type="entry name" value="6-blade_b-propeller_TolB-like"/>
</dbReference>
<proteinExistence type="predicted"/>
<accession>A0A4V5LYV8</accession>